<dbReference type="Pfam" id="PF03976">
    <property type="entry name" value="PPK2"/>
    <property type="match status" value="1"/>
</dbReference>
<organism evidence="5 6">
    <name type="scientific">Sphingomonas oligophenolica</name>
    <dbReference type="NCBI Taxonomy" id="301154"/>
    <lineage>
        <taxon>Bacteria</taxon>
        <taxon>Pseudomonadati</taxon>
        <taxon>Pseudomonadota</taxon>
        <taxon>Alphaproteobacteria</taxon>
        <taxon>Sphingomonadales</taxon>
        <taxon>Sphingomonadaceae</taxon>
        <taxon>Sphingomonas</taxon>
    </lineage>
</organism>
<proteinExistence type="inferred from homology"/>
<dbReference type="Gene3D" id="3.40.50.300">
    <property type="entry name" value="P-loop containing nucleotide triphosphate hydrolases"/>
    <property type="match status" value="1"/>
</dbReference>
<accession>A0A502CQ94</accession>
<sequence>MIDLSDYEDGHKYKGHYKHDLKKLQKQLERIQVAHIIRGQAAVVMFEGWDAAGKGGIIERLTAKMDQRHYEVYPIAAPSAAEKAHDFLWRFETRLRQPGNIAIFDRSWYGRVLVERVEGYATEEEWTRGYEEINAFEAGLIAAGTTLIKVFVHTSQHEQDKRLKARLDEPWKRWKTGLDDFRNRAKRPAYLDAMHDMFARTDTGGAPWFVVDGNNKKAARIAALEQIADRLAANVDMAPPLLDPEVATVAREALGWTS</sequence>
<dbReference type="PIRSF" id="PIRSF028756">
    <property type="entry name" value="PPK2_prd"/>
    <property type="match status" value="1"/>
</dbReference>
<dbReference type="SUPFAM" id="SSF52540">
    <property type="entry name" value="P-loop containing nucleoside triphosphate hydrolases"/>
    <property type="match status" value="1"/>
</dbReference>
<evidence type="ECO:0000313" key="6">
    <source>
        <dbReference type="Proteomes" id="UP000318413"/>
    </source>
</evidence>
<dbReference type="InterPro" id="IPR027417">
    <property type="entry name" value="P-loop_NTPase"/>
</dbReference>
<keyword evidence="2" id="KW-0808">Transferase</keyword>
<protein>
    <submittedName>
        <fullName evidence="5">Polyphosphate kinase</fullName>
    </submittedName>
</protein>
<comment type="similarity">
    <text evidence="1">Belongs to the polyphosphate kinase 2 (PPK2) family. Class I subfamily.</text>
</comment>
<evidence type="ECO:0000256" key="3">
    <source>
        <dbReference type="ARBA" id="ARBA00022777"/>
    </source>
</evidence>
<dbReference type="PANTHER" id="PTHR34383">
    <property type="entry name" value="POLYPHOSPHATE:AMP PHOSPHOTRANSFERASE-RELATED"/>
    <property type="match status" value="1"/>
</dbReference>
<evidence type="ECO:0000256" key="2">
    <source>
        <dbReference type="ARBA" id="ARBA00022679"/>
    </source>
</evidence>
<evidence type="ECO:0000256" key="1">
    <source>
        <dbReference type="ARBA" id="ARBA00009924"/>
    </source>
</evidence>
<dbReference type="EMBL" id="RCZK01000002">
    <property type="protein sequence ID" value="TPG14289.1"/>
    <property type="molecule type" value="Genomic_DNA"/>
</dbReference>
<name>A0A502CQ94_9SPHN</name>
<keyword evidence="3 5" id="KW-0418">Kinase</keyword>
<gene>
    <name evidence="5" type="ORF">EAH84_02940</name>
</gene>
<dbReference type="GO" id="GO:0008976">
    <property type="term" value="F:polyphosphate kinase activity"/>
    <property type="evidence" value="ECO:0007669"/>
    <property type="project" value="InterPro"/>
</dbReference>
<dbReference type="AlphaFoldDB" id="A0A502CQ94"/>
<dbReference type="Proteomes" id="UP000318413">
    <property type="component" value="Unassembled WGS sequence"/>
</dbReference>
<dbReference type="PANTHER" id="PTHR34383:SF3">
    <property type="entry name" value="POLYPHOSPHATE:AMP PHOSPHOTRANSFERASE"/>
    <property type="match status" value="1"/>
</dbReference>
<reference evidence="5 6" key="1">
    <citation type="journal article" date="2019" name="Environ. Microbiol.">
        <title>Species interactions and distinct microbial communities in high Arctic permafrost affected cryosols are associated with the CH4 and CO2 gas fluxes.</title>
        <authorList>
            <person name="Altshuler I."/>
            <person name="Hamel J."/>
            <person name="Turney S."/>
            <person name="Magnuson E."/>
            <person name="Levesque R."/>
            <person name="Greer C."/>
            <person name="Whyte L.G."/>
        </authorList>
    </citation>
    <scope>NUCLEOTIDE SEQUENCE [LARGE SCALE GENOMIC DNA]</scope>
    <source>
        <strain evidence="5 6">S5.1</strain>
    </source>
</reference>
<keyword evidence="6" id="KW-1185">Reference proteome</keyword>
<comment type="caution">
    <text evidence="5">The sequence shown here is derived from an EMBL/GenBank/DDBJ whole genome shotgun (WGS) entry which is preliminary data.</text>
</comment>
<evidence type="ECO:0000259" key="4">
    <source>
        <dbReference type="Pfam" id="PF03976"/>
    </source>
</evidence>
<evidence type="ECO:0000313" key="5">
    <source>
        <dbReference type="EMBL" id="TPG14289.1"/>
    </source>
</evidence>
<dbReference type="InterPro" id="IPR022488">
    <property type="entry name" value="PPK2-related"/>
</dbReference>
<dbReference type="RefSeq" id="WP_140867471.1">
    <property type="nucleotide sequence ID" value="NZ_RCZK01000002.1"/>
</dbReference>
<feature type="domain" description="Polyphosphate kinase-2-related" evidence="4">
    <location>
        <begin position="14"/>
        <end position="233"/>
    </location>
</feature>
<dbReference type="InterPro" id="IPR016898">
    <property type="entry name" value="Polyphosphate_phosphotransfera"/>
</dbReference>
<dbReference type="OrthoDB" id="9775224at2"/>